<accession>A0A0D0S465</accession>
<dbReference type="EMBL" id="JXTH01000002">
    <property type="protein sequence ID" value="KIQ95736.1"/>
    <property type="molecule type" value="Genomic_DNA"/>
</dbReference>
<reference evidence="1 2" key="1">
    <citation type="submission" date="2015-01" db="EMBL/GenBank/DDBJ databases">
        <title>Draft genome of Anoxybacillus thermarum strain AF/04.</title>
        <authorList>
            <person name="Poli A."/>
            <person name="Nicolaus B."/>
            <person name="Chan K.-G."/>
            <person name="Kahar U.M."/>
            <person name="Yaakob A.S."/>
            <person name="Chan C.S."/>
            <person name="Goh K.M."/>
        </authorList>
    </citation>
    <scope>NUCLEOTIDE SEQUENCE [LARGE SCALE GENOMIC DNA]</scope>
    <source>
        <strain evidence="1 2">AF/04</strain>
    </source>
</reference>
<dbReference type="Proteomes" id="UP000032102">
    <property type="component" value="Unassembled WGS sequence"/>
</dbReference>
<proteinExistence type="predicted"/>
<gene>
    <name evidence="1" type="ORF">LH47_00167</name>
</gene>
<name>A0A0D0S465_9BACL</name>
<evidence type="ECO:0000313" key="1">
    <source>
        <dbReference type="EMBL" id="KIQ95736.1"/>
    </source>
</evidence>
<evidence type="ECO:0000313" key="2">
    <source>
        <dbReference type="Proteomes" id="UP000032102"/>
    </source>
</evidence>
<protein>
    <submittedName>
        <fullName evidence="1">Uncharacterized protein</fullName>
    </submittedName>
</protein>
<keyword evidence="2" id="KW-1185">Reference proteome</keyword>
<dbReference type="AlphaFoldDB" id="A0A0D0S465"/>
<comment type="caution">
    <text evidence="1">The sequence shown here is derived from an EMBL/GenBank/DDBJ whole genome shotgun (WGS) entry which is preliminary data.</text>
</comment>
<dbReference type="PATRIC" id="fig|404937.3.peg.175"/>
<sequence length="54" mass="5846">MSSWWLDVKSAAKQTLKDQIWSVTIGAAALGGMRDGANVAIDTINNNKKMTHIS</sequence>
<dbReference type="RefSeq" id="WP_161792571.1">
    <property type="nucleotide sequence ID" value="NZ_JXTH01000002.1"/>
</dbReference>
<organism evidence="1 2">
    <name type="scientific">Anoxybacillus thermarum</name>
    <dbReference type="NCBI Taxonomy" id="404937"/>
    <lineage>
        <taxon>Bacteria</taxon>
        <taxon>Bacillati</taxon>
        <taxon>Bacillota</taxon>
        <taxon>Bacilli</taxon>
        <taxon>Bacillales</taxon>
        <taxon>Anoxybacillaceae</taxon>
        <taxon>Anoxybacillus</taxon>
    </lineage>
</organism>